<dbReference type="GO" id="GO:0051131">
    <property type="term" value="P:chaperone-mediated protein complex assembly"/>
    <property type="evidence" value="ECO:0007669"/>
    <property type="project" value="TreeGrafter"/>
</dbReference>
<dbReference type="PANTHER" id="PTHR43718:SF2">
    <property type="entry name" value="LON PROTEASE HOMOLOG, MITOCHONDRIAL"/>
    <property type="match status" value="1"/>
</dbReference>
<dbReference type="Gene3D" id="1.20.58.1480">
    <property type="match status" value="2"/>
</dbReference>
<evidence type="ECO:0000313" key="4">
    <source>
        <dbReference type="Proteomes" id="UP001054945"/>
    </source>
</evidence>
<dbReference type="PANTHER" id="PTHR43718">
    <property type="entry name" value="LON PROTEASE"/>
    <property type="match status" value="1"/>
</dbReference>
<proteinExistence type="predicted"/>
<dbReference type="FunFam" id="1.20.5.5270:FF:000001">
    <property type="entry name" value="Lon protease homolog, mitochondrial"/>
    <property type="match status" value="1"/>
</dbReference>
<organism evidence="3 4">
    <name type="scientific">Caerostris extrusa</name>
    <name type="common">Bark spider</name>
    <name type="synonym">Caerostris bankana</name>
    <dbReference type="NCBI Taxonomy" id="172846"/>
    <lineage>
        <taxon>Eukaryota</taxon>
        <taxon>Metazoa</taxon>
        <taxon>Ecdysozoa</taxon>
        <taxon>Arthropoda</taxon>
        <taxon>Chelicerata</taxon>
        <taxon>Arachnida</taxon>
        <taxon>Araneae</taxon>
        <taxon>Araneomorphae</taxon>
        <taxon>Entelegynae</taxon>
        <taxon>Araneoidea</taxon>
        <taxon>Araneidae</taxon>
        <taxon>Caerostris</taxon>
    </lineage>
</organism>
<protein>
    <submittedName>
        <fullName evidence="3">Lon protease homolog, mitochondrial</fullName>
    </submittedName>
</protein>
<dbReference type="SUPFAM" id="SSF88697">
    <property type="entry name" value="PUA domain-like"/>
    <property type="match status" value="1"/>
</dbReference>
<name>A0AAV4MAJ7_CAEEX</name>
<dbReference type="GO" id="GO:0004252">
    <property type="term" value="F:serine-type endopeptidase activity"/>
    <property type="evidence" value="ECO:0007669"/>
    <property type="project" value="InterPro"/>
</dbReference>
<keyword evidence="3" id="KW-0378">Hydrolase</keyword>
<dbReference type="GO" id="GO:0007005">
    <property type="term" value="P:mitochondrion organization"/>
    <property type="evidence" value="ECO:0007669"/>
    <property type="project" value="TreeGrafter"/>
</dbReference>
<dbReference type="InterPro" id="IPR027417">
    <property type="entry name" value="P-loop_NTPase"/>
</dbReference>
<keyword evidence="3" id="KW-0645">Protease</keyword>
<evidence type="ECO:0000256" key="1">
    <source>
        <dbReference type="SAM" id="MobiDB-lite"/>
    </source>
</evidence>
<dbReference type="EMBL" id="BPLR01002045">
    <property type="protein sequence ID" value="GIX69368.1"/>
    <property type="molecule type" value="Genomic_DNA"/>
</dbReference>
<dbReference type="Pfam" id="PF02190">
    <property type="entry name" value="LON_substr_bdg"/>
    <property type="match status" value="1"/>
</dbReference>
<evidence type="ECO:0000313" key="3">
    <source>
        <dbReference type="EMBL" id="GIX69368.1"/>
    </source>
</evidence>
<dbReference type="InterPro" id="IPR046336">
    <property type="entry name" value="Lon_prtase_N_sf"/>
</dbReference>
<sequence length="474" mass="54461">MLPYLSVPHKMSRVSLLVYRRFLHSNKHAFVIRNLNENFKSPLRTNTFKRSYVCSSFGPYFNLKDNLNSKILYTIPSVSYCTQQKNDSTNSSSSGGDDGSEKGNRDHGEEPPIQEYPKPQDIGALAPMTVPEIWPRIPVLAVSRNPVFPKFIKIIEVSDPNLIDLIRRKVRLNQPYAGVFMKKFESETDVAEKVDDIYNIGTFVQIHELQDFGKSIRMVVMAYRRIKIMKQISEDGEDSHRRRRRKNRKNNDSVPADTAEPLIQNNVNGPVLMVEVENVPHEPYESTEEIKALTQEVVKTIRDIISLNPLYRESVQQMIQAGQRIVDNPVYLSDLGAALTGAEPHELQQIIEETKKVEEKVKTMHRKYMLQEQLKVIKKELGLEKDDKDAIEEKFRERLKGLTVPSVVMEVIDEELNKLSVLDNHSSEFRASKVLEEDHYGMEDVKKRILEFIAVSNLRGTTQGKILCFHGPQE</sequence>
<feature type="region of interest" description="Disordered" evidence="1">
    <location>
        <begin position="234"/>
        <end position="261"/>
    </location>
</feature>
<dbReference type="Gene3D" id="2.30.130.40">
    <property type="entry name" value="LON domain-like"/>
    <property type="match status" value="1"/>
</dbReference>
<feature type="domain" description="Lon N-terminal" evidence="2">
    <location>
        <begin position="137"/>
        <end position="371"/>
    </location>
</feature>
<reference evidence="3 4" key="1">
    <citation type="submission" date="2021-06" db="EMBL/GenBank/DDBJ databases">
        <title>Caerostris extrusa draft genome.</title>
        <authorList>
            <person name="Kono N."/>
            <person name="Arakawa K."/>
        </authorList>
    </citation>
    <scope>NUCLEOTIDE SEQUENCE [LARGE SCALE GENOMIC DNA]</scope>
</reference>
<gene>
    <name evidence="3" type="primary">Lonp1</name>
    <name evidence="3" type="ORF">CEXT_55891</name>
</gene>
<feature type="compositionally biased region" description="Low complexity" evidence="1">
    <location>
        <begin position="86"/>
        <end position="95"/>
    </location>
</feature>
<accession>A0AAV4MAJ7</accession>
<keyword evidence="4" id="KW-1185">Reference proteome</keyword>
<dbReference type="Proteomes" id="UP001054945">
    <property type="component" value="Unassembled WGS sequence"/>
</dbReference>
<dbReference type="GO" id="GO:0006515">
    <property type="term" value="P:protein quality control for misfolded or incompletely synthesized proteins"/>
    <property type="evidence" value="ECO:0007669"/>
    <property type="project" value="TreeGrafter"/>
</dbReference>
<dbReference type="InterPro" id="IPR003111">
    <property type="entry name" value="Lon_prtase_N"/>
</dbReference>
<evidence type="ECO:0000259" key="2">
    <source>
        <dbReference type="PROSITE" id="PS51787"/>
    </source>
</evidence>
<dbReference type="GO" id="GO:0005524">
    <property type="term" value="F:ATP binding"/>
    <property type="evidence" value="ECO:0007669"/>
    <property type="project" value="InterPro"/>
</dbReference>
<dbReference type="GO" id="GO:0003697">
    <property type="term" value="F:single-stranded DNA binding"/>
    <property type="evidence" value="ECO:0007669"/>
    <property type="project" value="TreeGrafter"/>
</dbReference>
<dbReference type="Gene3D" id="3.40.50.300">
    <property type="entry name" value="P-loop containing nucleotide triphosphate hydrolases"/>
    <property type="match status" value="1"/>
</dbReference>
<feature type="compositionally biased region" description="Basic and acidic residues" evidence="1">
    <location>
        <begin position="99"/>
        <end position="110"/>
    </location>
</feature>
<dbReference type="AlphaFoldDB" id="A0AAV4MAJ7"/>
<dbReference type="InterPro" id="IPR015947">
    <property type="entry name" value="PUA-like_sf"/>
</dbReference>
<dbReference type="GO" id="GO:0004176">
    <property type="term" value="F:ATP-dependent peptidase activity"/>
    <property type="evidence" value="ECO:0007669"/>
    <property type="project" value="InterPro"/>
</dbReference>
<dbReference type="PROSITE" id="PS51787">
    <property type="entry name" value="LON_N"/>
    <property type="match status" value="1"/>
</dbReference>
<comment type="caution">
    <text evidence="3">The sequence shown here is derived from an EMBL/GenBank/DDBJ whole genome shotgun (WGS) entry which is preliminary data.</text>
</comment>
<dbReference type="SMART" id="SM00464">
    <property type="entry name" value="LON"/>
    <property type="match status" value="1"/>
</dbReference>
<dbReference type="GO" id="GO:0005759">
    <property type="term" value="C:mitochondrial matrix"/>
    <property type="evidence" value="ECO:0007669"/>
    <property type="project" value="TreeGrafter"/>
</dbReference>
<feature type="region of interest" description="Disordered" evidence="1">
    <location>
        <begin position="84"/>
        <end position="120"/>
    </location>
</feature>
<dbReference type="InterPro" id="IPR027065">
    <property type="entry name" value="Lon_Prtase"/>
</dbReference>